<organism evidence="1 2">
    <name type="scientific">Solobacterium moorei</name>
    <dbReference type="NCBI Taxonomy" id="102148"/>
    <lineage>
        <taxon>Bacteria</taxon>
        <taxon>Bacillati</taxon>
        <taxon>Bacillota</taxon>
        <taxon>Erysipelotrichia</taxon>
        <taxon>Erysipelotrichales</taxon>
        <taxon>Erysipelotrichaceae</taxon>
        <taxon>Solobacterium</taxon>
    </lineage>
</organism>
<sequence>MKLKDVLRQYDEQSLYFYARDLGIQAAKEIAIEELYEKMVEIILSNQHIENRLSILDDETYRVFMQVLSDEEIREEDNLHLERLLDYDLIAFEGDELFVVEEVKEIFSRCEKDLSFQQQRLQKVWLLQCQQVLTHYWGECSIEQFKKLLLLKDCFVEDADIQTLLQQLPVGEVQITIKENQVYWRSLPNSTMLKEYRESQKRFDYYLPTVEEIKMLFEYDYDIQQEGIQRLKTILELTDLKEEEVDKLLHEIWNDLSYGLDYEGIYARCLENTGLSSTELPIILFENIDQNCRKFIYRGHSYLETIN</sequence>
<dbReference type="AlphaFoldDB" id="A0A412PAM1"/>
<accession>A0A412PAM1</accession>
<comment type="caution">
    <text evidence="1">The sequence shown here is derived from an EMBL/GenBank/DDBJ whole genome shotgun (WGS) entry which is preliminary data.</text>
</comment>
<dbReference type="RefSeq" id="WP_118765299.1">
    <property type="nucleotide sequence ID" value="NZ_CABJCF010000005.1"/>
</dbReference>
<dbReference type="Proteomes" id="UP000284731">
    <property type="component" value="Unassembled WGS sequence"/>
</dbReference>
<dbReference type="EMBL" id="QRWX01000005">
    <property type="protein sequence ID" value="RGT53622.1"/>
    <property type="molecule type" value="Genomic_DNA"/>
</dbReference>
<evidence type="ECO:0000313" key="2">
    <source>
        <dbReference type="Proteomes" id="UP000284731"/>
    </source>
</evidence>
<name>A0A412PAM1_9FIRM</name>
<proteinExistence type="predicted"/>
<reference evidence="1 2" key="1">
    <citation type="submission" date="2018-08" db="EMBL/GenBank/DDBJ databases">
        <title>A genome reference for cultivated species of the human gut microbiota.</title>
        <authorList>
            <person name="Zou Y."/>
            <person name="Xue W."/>
            <person name="Luo G."/>
        </authorList>
    </citation>
    <scope>NUCLEOTIDE SEQUENCE [LARGE SCALE GENOMIC DNA]</scope>
    <source>
        <strain evidence="1 2">AF18-46</strain>
    </source>
</reference>
<protein>
    <submittedName>
        <fullName evidence="1">Uncharacterized protein</fullName>
    </submittedName>
</protein>
<evidence type="ECO:0000313" key="1">
    <source>
        <dbReference type="EMBL" id="RGT53622.1"/>
    </source>
</evidence>
<gene>
    <name evidence="1" type="ORF">DWX20_09285</name>
</gene>